<feature type="binding site" evidence="1">
    <location>
        <position position="65"/>
    </location>
    <ligand>
        <name>Mg(2+)</name>
        <dbReference type="ChEBI" id="CHEBI:18420"/>
        <label>1</label>
    </ligand>
</feature>
<evidence type="ECO:0000313" key="3">
    <source>
        <dbReference type="Proteomes" id="UP000316199"/>
    </source>
</evidence>
<dbReference type="EMBL" id="SHAG01000035">
    <property type="protein sequence ID" value="RZO75435.1"/>
    <property type="molecule type" value="Genomic_DNA"/>
</dbReference>
<dbReference type="GO" id="GO:0046872">
    <property type="term" value="F:metal ion binding"/>
    <property type="evidence" value="ECO:0007669"/>
    <property type="project" value="UniProtKB-KW"/>
</dbReference>
<dbReference type="PANTHER" id="PTHR16222">
    <property type="entry name" value="ADP-RIBOSYLGLYCOHYDROLASE"/>
    <property type="match status" value="1"/>
</dbReference>
<protein>
    <submittedName>
        <fullName evidence="2">ADP-ribosylglycohydrolase family protein</fullName>
    </submittedName>
</protein>
<feature type="binding site" evidence="1">
    <location>
        <position position="290"/>
    </location>
    <ligand>
        <name>Mg(2+)</name>
        <dbReference type="ChEBI" id="CHEBI:18420"/>
        <label>1</label>
    </ligand>
</feature>
<dbReference type="SUPFAM" id="SSF101478">
    <property type="entry name" value="ADP-ribosylglycohydrolase"/>
    <property type="match status" value="1"/>
</dbReference>
<proteinExistence type="predicted"/>
<keyword evidence="1" id="KW-0460">Magnesium</keyword>
<accession>A0A520RZ08</accession>
<dbReference type="InterPro" id="IPR005502">
    <property type="entry name" value="Ribosyl_crysJ1"/>
</dbReference>
<dbReference type="AlphaFoldDB" id="A0A520RZ08"/>
<comment type="caution">
    <text evidence="2">The sequence shown here is derived from an EMBL/GenBank/DDBJ whole genome shotgun (WGS) entry which is preliminary data.</text>
</comment>
<name>A0A520RZ08_9GAMM</name>
<dbReference type="InterPro" id="IPR050792">
    <property type="entry name" value="ADP-ribosylglycohydrolase"/>
</dbReference>
<dbReference type="PANTHER" id="PTHR16222:SF12">
    <property type="entry name" value="ADP-RIBOSYLGLYCOHYDROLASE-RELATED"/>
    <property type="match status" value="1"/>
</dbReference>
<dbReference type="GO" id="GO:0016787">
    <property type="term" value="F:hydrolase activity"/>
    <property type="evidence" value="ECO:0007669"/>
    <property type="project" value="UniProtKB-KW"/>
</dbReference>
<organism evidence="2 3">
    <name type="scientific">OM182 bacterium</name>
    <dbReference type="NCBI Taxonomy" id="2510334"/>
    <lineage>
        <taxon>Bacteria</taxon>
        <taxon>Pseudomonadati</taxon>
        <taxon>Pseudomonadota</taxon>
        <taxon>Gammaproteobacteria</taxon>
        <taxon>OMG group</taxon>
        <taxon>OM182 clade</taxon>
    </lineage>
</organism>
<feature type="binding site" evidence="1">
    <location>
        <position position="66"/>
    </location>
    <ligand>
        <name>Mg(2+)</name>
        <dbReference type="ChEBI" id="CHEBI:18420"/>
        <label>1</label>
    </ligand>
</feature>
<evidence type="ECO:0000313" key="2">
    <source>
        <dbReference type="EMBL" id="RZO75435.1"/>
    </source>
</evidence>
<dbReference type="InterPro" id="IPR036705">
    <property type="entry name" value="Ribosyl_crysJ1_sf"/>
</dbReference>
<keyword evidence="1" id="KW-0479">Metal-binding</keyword>
<feature type="binding site" evidence="1">
    <location>
        <position position="289"/>
    </location>
    <ligand>
        <name>Mg(2+)</name>
        <dbReference type="ChEBI" id="CHEBI:18420"/>
        <label>1</label>
    </ligand>
</feature>
<dbReference type="Gene3D" id="1.10.4080.10">
    <property type="entry name" value="ADP-ribosylation/Crystallin J1"/>
    <property type="match status" value="1"/>
</dbReference>
<reference evidence="2 3" key="1">
    <citation type="submission" date="2019-02" db="EMBL/GenBank/DDBJ databases">
        <title>Prokaryotic population dynamics and viral predation in marine succession experiment using metagenomics: the confinement effect.</title>
        <authorList>
            <person name="Haro-Moreno J.M."/>
            <person name="Rodriguez-Valera F."/>
            <person name="Lopez-Perez M."/>
        </authorList>
    </citation>
    <scope>NUCLEOTIDE SEQUENCE [LARGE SCALE GENOMIC DNA]</scope>
    <source>
        <strain evidence="2">MED-G157</strain>
    </source>
</reference>
<dbReference type="Pfam" id="PF03747">
    <property type="entry name" value="ADP_ribosyl_GH"/>
    <property type="match status" value="1"/>
</dbReference>
<sequence length="336" mass="36407">MWGSMEKEERFIGCLLGCAIGDALGAPIEGWSREKILELDNLTSNFRECHHKSRDKPFPLGQCTDDTQLTIALVKGILSSGDVDGGAIASEFVKLWQSGEIVGQGKVADNAVKRLIEGVPWDEAALIDDKPWNGAAMRMAPVGLWDHERAENLEDDVYKASVITHRHPKAISGALAIGAAVAFVVSQTEFSAGEFVESVANAVVNQDEDLAKHILLIKEWVSLSDAEVLAAMDAIMTDDSRLSRKEHSWFGIPVSTEPTVLMALYAFVNSPNNYLETVECALRAGGDVDTTAAIAGSISGAFNGVSALPIGLAEKVMYSREIHSLGKRLCHEWETR</sequence>
<gene>
    <name evidence="2" type="ORF">EVA68_07035</name>
</gene>
<keyword evidence="2" id="KW-0378">Hydrolase</keyword>
<evidence type="ECO:0000256" key="1">
    <source>
        <dbReference type="PIRSR" id="PIRSR605502-1"/>
    </source>
</evidence>
<comment type="cofactor">
    <cofactor evidence="1">
        <name>Mg(2+)</name>
        <dbReference type="ChEBI" id="CHEBI:18420"/>
    </cofactor>
    <text evidence="1">Binds 2 magnesium ions per subunit.</text>
</comment>
<feature type="binding site" evidence="1">
    <location>
        <position position="287"/>
    </location>
    <ligand>
        <name>Mg(2+)</name>
        <dbReference type="ChEBI" id="CHEBI:18420"/>
        <label>1</label>
    </ligand>
</feature>
<dbReference type="Proteomes" id="UP000316199">
    <property type="component" value="Unassembled WGS sequence"/>
</dbReference>
<feature type="binding site" evidence="1">
    <location>
        <position position="64"/>
    </location>
    <ligand>
        <name>Mg(2+)</name>
        <dbReference type="ChEBI" id="CHEBI:18420"/>
        <label>1</label>
    </ligand>
</feature>